<evidence type="ECO:0000313" key="1">
    <source>
        <dbReference type="EMBL" id="KAJ3052895.1"/>
    </source>
</evidence>
<protein>
    <submittedName>
        <fullName evidence="1">Uncharacterized protein</fullName>
    </submittedName>
</protein>
<dbReference type="AlphaFoldDB" id="A0AAD5SF10"/>
<gene>
    <name evidence="1" type="ORF">HK097_005459</name>
</gene>
<accession>A0AAD5SF10</accession>
<proteinExistence type="predicted"/>
<keyword evidence="2" id="KW-1185">Reference proteome</keyword>
<sequence length="141" mass="16067">MNTEEKASASRLNQLEKVYRRILLDIARDHWAQAVKGMSGKYPFRDYRSRKGNTEEKIKAEVVQSGFSKKAAELLVETKNSIRLEGDQVVHGSVATVDPNTIWWSLQGLQKPENKTAMEEIFIKVFGEVPQQGEEDEDDEV</sequence>
<organism evidence="1 2">
    <name type="scientific">Rhizophlyctis rosea</name>
    <dbReference type="NCBI Taxonomy" id="64517"/>
    <lineage>
        <taxon>Eukaryota</taxon>
        <taxon>Fungi</taxon>
        <taxon>Fungi incertae sedis</taxon>
        <taxon>Chytridiomycota</taxon>
        <taxon>Chytridiomycota incertae sedis</taxon>
        <taxon>Chytridiomycetes</taxon>
        <taxon>Rhizophlyctidales</taxon>
        <taxon>Rhizophlyctidaceae</taxon>
        <taxon>Rhizophlyctis</taxon>
    </lineage>
</organism>
<dbReference type="Proteomes" id="UP001212841">
    <property type="component" value="Unassembled WGS sequence"/>
</dbReference>
<comment type="caution">
    <text evidence="1">The sequence shown here is derived from an EMBL/GenBank/DDBJ whole genome shotgun (WGS) entry which is preliminary data.</text>
</comment>
<name>A0AAD5SF10_9FUNG</name>
<evidence type="ECO:0000313" key="2">
    <source>
        <dbReference type="Proteomes" id="UP001212841"/>
    </source>
</evidence>
<reference evidence="1" key="1">
    <citation type="submission" date="2020-05" db="EMBL/GenBank/DDBJ databases">
        <title>Phylogenomic resolution of chytrid fungi.</title>
        <authorList>
            <person name="Stajich J.E."/>
            <person name="Amses K."/>
            <person name="Simmons R."/>
            <person name="Seto K."/>
            <person name="Myers J."/>
            <person name="Bonds A."/>
            <person name="Quandt C.A."/>
            <person name="Barry K."/>
            <person name="Liu P."/>
            <person name="Grigoriev I."/>
            <person name="Longcore J.E."/>
            <person name="James T.Y."/>
        </authorList>
    </citation>
    <scope>NUCLEOTIDE SEQUENCE</scope>
    <source>
        <strain evidence="1">JEL0318</strain>
    </source>
</reference>
<dbReference type="EMBL" id="JADGJD010000256">
    <property type="protein sequence ID" value="KAJ3052895.1"/>
    <property type="molecule type" value="Genomic_DNA"/>
</dbReference>